<dbReference type="InterPro" id="IPR020904">
    <property type="entry name" value="Sc_DH/Rdtase_CS"/>
</dbReference>
<dbReference type="EC" id="1.1.1.298" evidence="4"/>
<evidence type="ECO:0000256" key="4">
    <source>
        <dbReference type="ARBA" id="ARBA00044050"/>
    </source>
</evidence>
<keyword evidence="2" id="KW-0560">Oxidoreductase</keyword>
<evidence type="ECO:0000256" key="8">
    <source>
        <dbReference type="ARBA" id="ARBA00044349"/>
    </source>
</evidence>
<dbReference type="AlphaFoldDB" id="A0A437MM79"/>
<accession>A0A437MM79</accession>
<dbReference type="EMBL" id="SACL01000001">
    <property type="protein sequence ID" value="RVT98729.1"/>
    <property type="molecule type" value="Genomic_DNA"/>
</dbReference>
<comment type="catalytic activity">
    <reaction evidence="3">
        <text>L-allo-threonine + NADP(+) = aminoacetone + CO2 + NADPH</text>
        <dbReference type="Rhea" id="RHEA:43524"/>
        <dbReference type="ChEBI" id="CHEBI:16526"/>
        <dbReference type="ChEBI" id="CHEBI:57783"/>
        <dbReference type="ChEBI" id="CHEBI:58320"/>
        <dbReference type="ChEBI" id="CHEBI:58349"/>
        <dbReference type="ChEBI" id="CHEBI:58585"/>
        <dbReference type="EC" id="1.1.1.381"/>
    </reaction>
</comment>
<dbReference type="PANTHER" id="PTHR43086:SF3">
    <property type="entry name" value="NADP-DEPENDENT 3-HYDROXY ACID DEHYDROGENASE YDFG"/>
    <property type="match status" value="1"/>
</dbReference>
<reference evidence="13 14" key="1">
    <citation type="submission" date="2019-01" db="EMBL/GenBank/DDBJ databases">
        <authorList>
            <person name="Chen W.-M."/>
        </authorList>
    </citation>
    <scope>NUCLEOTIDE SEQUENCE [LARGE SCALE GENOMIC DNA]</scope>
    <source>
        <strain evidence="13 14">CCP-6</strain>
    </source>
</reference>
<comment type="function">
    <text evidence="9">NADP-dependent dehydrogenase with broad substrate specificity acting on 3-hydroxy acids. Catalyzes the NADP-dependent oxidation of L-allo-threonine to L-2-amino-3-keto-butyrate, which is spontaneously decarboxylated into aminoacetone. Also acts on D-threonine, L-serine, D-serine, D-3-hydroxyisobutyrate, L-3-hydroxyisobutyrate, D-glycerate and L-glycerate. Able to catalyze the reduction of the malonic semialdehyde to 3-hydroxypropionic acid. YdfG is apparently supplementing RutE, the presumed malonic semialdehyde reductase involved in pyrimidine degradation since both are able to detoxify malonic semialdehyde.</text>
</comment>
<protein>
    <recommendedName>
        <fullName evidence="6">NADP-dependent 3-hydroxy acid dehydrogenase YdfG</fullName>
        <ecNumber evidence="4">1.1.1.298</ecNumber>
        <ecNumber evidence="5">1.1.1.381</ecNumber>
    </recommendedName>
    <alternativeName>
        <fullName evidence="8">L-allo-threonine dehydrogenase</fullName>
    </alternativeName>
    <alternativeName>
        <fullName evidence="7">Malonic semialdehyde reductase</fullName>
    </alternativeName>
</protein>
<organism evidence="13 14">
    <name type="scientific">Rhodovarius crocodyli</name>
    <dbReference type="NCBI Taxonomy" id="1979269"/>
    <lineage>
        <taxon>Bacteria</taxon>
        <taxon>Pseudomonadati</taxon>
        <taxon>Pseudomonadota</taxon>
        <taxon>Alphaproteobacteria</taxon>
        <taxon>Acetobacterales</taxon>
        <taxon>Roseomonadaceae</taxon>
        <taxon>Rhodovarius</taxon>
    </lineage>
</organism>
<evidence type="ECO:0000256" key="10">
    <source>
        <dbReference type="ARBA" id="ARBA00047274"/>
    </source>
</evidence>
<evidence type="ECO:0000256" key="5">
    <source>
        <dbReference type="ARBA" id="ARBA00044059"/>
    </source>
</evidence>
<dbReference type="Proteomes" id="UP000282957">
    <property type="component" value="Unassembled WGS sequence"/>
</dbReference>
<dbReference type="SMART" id="SM00822">
    <property type="entry name" value="PKS_KR"/>
    <property type="match status" value="1"/>
</dbReference>
<dbReference type="PIRSF" id="PIRSF000126">
    <property type="entry name" value="11-beta-HSD1"/>
    <property type="match status" value="1"/>
</dbReference>
<evidence type="ECO:0000256" key="1">
    <source>
        <dbReference type="ARBA" id="ARBA00006484"/>
    </source>
</evidence>
<feature type="domain" description="Ketoreductase" evidence="12">
    <location>
        <begin position="6"/>
        <end position="185"/>
    </location>
</feature>
<evidence type="ECO:0000256" key="7">
    <source>
        <dbReference type="ARBA" id="ARBA00044271"/>
    </source>
</evidence>
<gene>
    <name evidence="13" type="ORF">EOD42_01050</name>
</gene>
<name>A0A437MM79_9PROT</name>
<dbReference type="InterPro" id="IPR002347">
    <property type="entry name" value="SDR_fam"/>
</dbReference>
<dbReference type="PRINTS" id="PR00081">
    <property type="entry name" value="GDHRDH"/>
</dbReference>
<dbReference type="PROSITE" id="PS00061">
    <property type="entry name" value="ADH_SHORT"/>
    <property type="match status" value="1"/>
</dbReference>
<evidence type="ECO:0000256" key="3">
    <source>
        <dbReference type="ARBA" id="ARBA00043812"/>
    </source>
</evidence>
<comment type="similarity">
    <text evidence="1 11">Belongs to the short-chain dehydrogenases/reductases (SDR) family.</text>
</comment>
<dbReference type="Pfam" id="PF00106">
    <property type="entry name" value="adh_short"/>
    <property type="match status" value="1"/>
</dbReference>
<dbReference type="InterPro" id="IPR036291">
    <property type="entry name" value="NAD(P)-bd_dom_sf"/>
</dbReference>
<evidence type="ECO:0000256" key="6">
    <source>
        <dbReference type="ARBA" id="ARBA00044065"/>
    </source>
</evidence>
<dbReference type="SUPFAM" id="SSF51735">
    <property type="entry name" value="NAD(P)-binding Rossmann-fold domains"/>
    <property type="match status" value="1"/>
</dbReference>
<dbReference type="PANTHER" id="PTHR43086">
    <property type="entry name" value="VERY-LONG-CHAIN 3-OXOOACYL-COA REDUCTASE"/>
    <property type="match status" value="1"/>
</dbReference>
<keyword evidence="14" id="KW-1185">Reference proteome</keyword>
<evidence type="ECO:0000256" key="2">
    <source>
        <dbReference type="ARBA" id="ARBA00023002"/>
    </source>
</evidence>
<dbReference type="GO" id="GO:0035527">
    <property type="term" value="F:3-hydroxypropionate dehydrogenase (NADP+) activity"/>
    <property type="evidence" value="ECO:0007669"/>
    <property type="project" value="UniProtKB-EC"/>
</dbReference>
<comment type="catalytic activity">
    <reaction evidence="10">
        <text>3-hydroxypropanoate + NADP(+) = 3-oxopropanoate + NADPH + H(+)</text>
        <dbReference type="Rhea" id="RHEA:26438"/>
        <dbReference type="ChEBI" id="CHEBI:15378"/>
        <dbReference type="ChEBI" id="CHEBI:16510"/>
        <dbReference type="ChEBI" id="CHEBI:33190"/>
        <dbReference type="ChEBI" id="CHEBI:57783"/>
        <dbReference type="ChEBI" id="CHEBI:58349"/>
        <dbReference type="EC" id="1.1.1.298"/>
    </reaction>
</comment>
<dbReference type="RefSeq" id="WP_127785200.1">
    <property type="nucleotide sequence ID" value="NZ_SACL01000001.1"/>
</dbReference>
<proteinExistence type="inferred from homology"/>
<evidence type="ECO:0000256" key="9">
    <source>
        <dbReference type="ARBA" id="ARBA00045650"/>
    </source>
</evidence>
<comment type="caution">
    <text evidence="13">The sequence shown here is derived from an EMBL/GenBank/DDBJ whole genome shotgun (WGS) entry which is preliminary data.</text>
</comment>
<dbReference type="EC" id="1.1.1.381" evidence="5"/>
<sequence length="263" mass="27391">MASNIGTAVVTGASTGIGALYAEGLAARGHDVILVARNAQRLEATAQRIRDRHGVAVRSIAADLGDAAQLHALETELAADPSITVLVNNAGMGAAGTLEQTDPARLDAIVALNVTALMRLTRALVPGMRARGKGRVVNIASVLAMAPEMVHGVYGATKAFVLAFSQSLRHEFAGSGLSVQVLMPGATATEFWGSAGIDVGNVPREMVMTVNDLVAAALIAFDREEFAVLPALQDAALWENYEGARQALIPNLSTSRIAPRYAA</sequence>
<evidence type="ECO:0000313" key="14">
    <source>
        <dbReference type="Proteomes" id="UP000282957"/>
    </source>
</evidence>
<dbReference type="OrthoDB" id="9810734at2"/>
<dbReference type="PRINTS" id="PR00080">
    <property type="entry name" value="SDRFAMILY"/>
</dbReference>
<evidence type="ECO:0000256" key="11">
    <source>
        <dbReference type="RuleBase" id="RU000363"/>
    </source>
</evidence>
<dbReference type="Gene3D" id="3.40.50.720">
    <property type="entry name" value="NAD(P)-binding Rossmann-like Domain"/>
    <property type="match status" value="1"/>
</dbReference>
<evidence type="ECO:0000259" key="12">
    <source>
        <dbReference type="SMART" id="SM00822"/>
    </source>
</evidence>
<dbReference type="InterPro" id="IPR057326">
    <property type="entry name" value="KR_dom"/>
</dbReference>
<evidence type="ECO:0000313" key="13">
    <source>
        <dbReference type="EMBL" id="RVT98729.1"/>
    </source>
</evidence>